<gene>
    <name evidence="2" type="ORF">E1J38_000480</name>
</gene>
<dbReference type="OrthoDB" id="139410at2"/>
<dbReference type="PANTHER" id="PTHR12526:SF630">
    <property type="entry name" value="GLYCOSYLTRANSFERASE"/>
    <property type="match status" value="1"/>
</dbReference>
<dbReference type="Gene3D" id="3.40.50.2000">
    <property type="entry name" value="Glycogen Phosphorylase B"/>
    <property type="match status" value="2"/>
</dbReference>
<keyword evidence="3" id="KW-1185">Reference proteome</keyword>
<name>A0A562YI38_9FLAO</name>
<accession>A0A562YI38</accession>
<reference evidence="2 3" key="1">
    <citation type="submission" date="2019-03" db="EMBL/GenBank/DDBJ databases">
        <authorList>
            <person name="Zhong Y.L."/>
        </authorList>
    </citation>
    <scope>NUCLEOTIDE SEQUENCE [LARGE SCALE GENOMIC DNA]</scope>
    <source>
        <strain evidence="2 3">W255</strain>
    </source>
</reference>
<comment type="caution">
    <text evidence="2">The sequence shown here is derived from an EMBL/GenBank/DDBJ whole genome shotgun (WGS) entry which is preliminary data.</text>
</comment>
<evidence type="ECO:0000313" key="2">
    <source>
        <dbReference type="EMBL" id="TWO34359.1"/>
    </source>
</evidence>
<organism evidence="2 3">
    <name type="scientific">Seonamhaeicola sediminis</name>
    <dbReference type="NCBI Taxonomy" id="2528206"/>
    <lineage>
        <taxon>Bacteria</taxon>
        <taxon>Pseudomonadati</taxon>
        <taxon>Bacteroidota</taxon>
        <taxon>Flavobacteriia</taxon>
        <taxon>Flavobacteriales</taxon>
        <taxon>Flavobacteriaceae</taxon>
    </lineage>
</organism>
<dbReference type="RefSeq" id="WP_133354973.1">
    <property type="nucleotide sequence ID" value="NZ_SMZJ02000001.1"/>
</dbReference>
<evidence type="ECO:0000259" key="1">
    <source>
        <dbReference type="Pfam" id="PF00534"/>
    </source>
</evidence>
<dbReference type="PANTHER" id="PTHR12526">
    <property type="entry name" value="GLYCOSYLTRANSFERASE"/>
    <property type="match status" value="1"/>
</dbReference>
<dbReference type="EMBL" id="SMZJ02000001">
    <property type="protein sequence ID" value="TWO34359.1"/>
    <property type="molecule type" value="Genomic_DNA"/>
</dbReference>
<evidence type="ECO:0000313" key="3">
    <source>
        <dbReference type="Proteomes" id="UP000295814"/>
    </source>
</evidence>
<sequence length="338" mass="38601">MKSILYIGNKLKKHGKNATGVEVLSPLLESAGYTVYTSSSKLNKFIRLIEMLWACYKYRQTVDMVLIDTYSTQNFYFAYAVSRLCDVLQLKYIPILHGGNLPKRLKCHAKLSKSIFRKAYVNVAPSVYMMEQFKSYGYKNLVYIPNAFEIKQYPFKKRDYSEIKLLWVRSFAKIYNPQLAVTILKLLRDEGLQASLCMVGPDSGDGSLESVRELAQQLAVEVTFTGKLTKPQWIALSKEYDIFINTTNFDNMPVSVIEAMALGLPVVSTNVGGMPYLIEDGIDGLLVNPNSVREFVKAIKYLLSNEEEAIRLTVKARKKVEQFDWNVVKKQWFTVLNN</sequence>
<proteinExistence type="predicted"/>
<protein>
    <submittedName>
        <fullName evidence="2">Glycosyltransferase family 4 protein</fullName>
    </submittedName>
</protein>
<dbReference type="GO" id="GO:0016757">
    <property type="term" value="F:glycosyltransferase activity"/>
    <property type="evidence" value="ECO:0007669"/>
    <property type="project" value="InterPro"/>
</dbReference>
<feature type="domain" description="Glycosyl transferase family 1" evidence="1">
    <location>
        <begin position="161"/>
        <end position="318"/>
    </location>
</feature>
<keyword evidence="2" id="KW-0808">Transferase</keyword>
<dbReference type="Pfam" id="PF00534">
    <property type="entry name" value="Glycos_transf_1"/>
    <property type="match status" value="1"/>
</dbReference>
<dbReference type="SUPFAM" id="SSF53756">
    <property type="entry name" value="UDP-Glycosyltransferase/glycogen phosphorylase"/>
    <property type="match status" value="1"/>
</dbReference>
<dbReference type="CDD" id="cd03801">
    <property type="entry name" value="GT4_PimA-like"/>
    <property type="match status" value="1"/>
</dbReference>
<dbReference type="Proteomes" id="UP000295814">
    <property type="component" value="Unassembled WGS sequence"/>
</dbReference>
<dbReference type="InterPro" id="IPR001296">
    <property type="entry name" value="Glyco_trans_1"/>
</dbReference>
<dbReference type="AlphaFoldDB" id="A0A562YI38"/>
<reference evidence="2 3" key="2">
    <citation type="submission" date="2019-07" db="EMBL/GenBank/DDBJ databases">
        <title>Seonamhaeicola sp. W255 draft genome.</title>
        <authorList>
            <person name="Zhang X.-Y."/>
            <person name="Zhang R."/>
            <person name="Zhong Y.-L."/>
            <person name="Du Z.-J."/>
        </authorList>
    </citation>
    <scope>NUCLEOTIDE SEQUENCE [LARGE SCALE GENOMIC DNA]</scope>
    <source>
        <strain evidence="2 3">W255</strain>
    </source>
</reference>